<dbReference type="InterPro" id="IPR030048">
    <property type="entry name" value="SurE"/>
</dbReference>
<dbReference type="EMBL" id="PIUM01000012">
    <property type="protein sequence ID" value="PKU24334.1"/>
    <property type="molecule type" value="Genomic_DNA"/>
</dbReference>
<evidence type="ECO:0000256" key="5">
    <source>
        <dbReference type="HAMAP-Rule" id="MF_00060"/>
    </source>
</evidence>
<dbReference type="GO" id="GO:0046872">
    <property type="term" value="F:metal ion binding"/>
    <property type="evidence" value="ECO:0007669"/>
    <property type="project" value="UniProtKB-UniRule"/>
</dbReference>
<feature type="binding site" evidence="5">
    <location>
        <position position="38"/>
    </location>
    <ligand>
        <name>a divalent metal cation</name>
        <dbReference type="ChEBI" id="CHEBI:60240"/>
    </ligand>
</feature>
<dbReference type="PANTHER" id="PTHR30457:SF0">
    <property type="entry name" value="PHOSPHATASE, PUTATIVE (AFU_ORTHOLOGUE AFUA_4G01070)-RELATED"/>
    <property type="match status" value="1"/>
</dbReference>
<dbReference type="GO" id="GO:0005737">
    <property type="term" value="C:cytoplasm"/>
    <property type="evidence" value="ECO:0007669"/>
    <property type="project" value="UniProtKB-SubCell"/>
</dbReference>
<comment type="subcellular location">
    <subcellularLocation>
        <location evidence="5">Cytoplasm</location>
    </subcellularLocation>
</comment>
<dbReference type="InterPro" id="IPR036523">
    <property type="entry name" value="SurE-like_sf"/>
</dbReference>
<keyword evidence="3 5" id="KW-0479">Metal-binding</keyword>
<dbReference type="RefSeq" id="WP_101250873.1">
    <property type="nucleotide sequence ID" value="NZ_PIUM01000012.1"/>
</dbReference>
<dbReference type="Proteomes" id="UP000233293">
    <property type="component" value="Unassembled WGS sequence"/>
</dbReference>
<dbReference type="OrthoDB" id="9780815at2"/>
<gene>
    <name evidence="5 7" type="primary">surE</name>
    <name evidence="7" type="ORF">CWS72_12125</name>
</gene>
<evidence type="ECO:0000256" key="1">
    <source>
        <dbReference type="ARBA" id="ARBA00000815"/>
    </source>
</evidence>
<comment type="function">
    <text evidence="5">Nucleotidase that shows phosphatase activity on nucleoside 5'-monophosphates.</text>
</comment>
<dbReference type="InterPro" id="IPR002828">
    <property type="entry name" value="SurE-like_Pase/nucleotidase"/>
</dbReference>
<comment type="catalytic activity">
    <reaction evidence="1 5">
        <text>a ribonucleoside 5'-phosphate + H2O = a ribonucleoside + phosphate</text>
        <dbReference type="Rhea" id="RHEA:12484"/>
        <dbReference type="ChEBI" id="CHEBI:15377"/>
        <dbReference type="ChEBI" id="CHEBI:18254"/>
        <dbReference type="ChEBI" id="CHEBI:43474"/>
        <dbReference type="ChEBI" id="CHEBI:58043"/>
        <dbReference type="EC" id="3.1.3.5"/>
    </reaction>
</comment>
<feature type="binding site" evidence="5">
    <location>
        <position position="9"/>
    </location>
    <ligand>
        <name>a divalent metal cation</name>
        <dbReference type="ChEBI" id="CHEBI:60240"/>
    </ligand>
</feature>
<dbReference type="Pfam" id="PF01975">
    <property type="entry name" value="SurE"/>
    <property type="match status" value="1"/>
</dbReference>
<organism evidence="7 8">
    <name type="scientific">Telmatospirillum siberiense</name>
    <dbReference type="NCBI Taxonomy" id="382514"/>
    <lineage>
        <taxon>Bacteria</taxon>
        <taxon>Pseudomonadati</taxon>
        <taxon>Pseudomonadota</taxon>
        <taxon>Alphaproteobacteria</taxon>
        <taxon>Rhodospirillales</taxon>
        <taxon>Rhodospirillaceae</taxon>
        <taxon>Telmatospirillum</taxon>
    </lineage>
</organism>
<dbReference type="EC" id="3.1.3.5" evidence="5"/>
<keyword evidence="8" id="KW-1185">Reference proteome</keyword>
<feature type="binding site" evidence="5">
    <location>
        <position position="8"/>
    </location>
    <ligand>
        <name>a divalent metal cation</name>
        <dbReference type="ChEBI" id="CHEBI:60240"/>
    </ligand>
</feature>
<keyword evidence="4 5" id="KW-0378">Hydrolase</keyword>
<feature type="domain" description="Survival protein SurE-like phosphatase/nucleotidase" evidence="6">
    <location>
        <begin position="3"/>
        <end position="188"/>
    </location>
</feature>
<evidence type="ECO:0000256" key="2">
    <source>
        <dbReference type="ARBA" id="ARBA00011062"/>
    </source>
</evidence>
<protein>
    <recommendedName>
        <fullName evidence="5">5'-nucleotidase SurE</fullName>
        <ecNumber evidence="5">3.1.3.5</ecNumber>
    </recommendedName>
    <alternativeName>
        <fullName evidence="5">Nucleoside 5'-monophosphate phosphohydrolase</fullName>
    </alternativeName>
</protein>
<dbReference type="Gene3D" id="3.40.1210.10">
    <property type="entry name" value="Survival protein SurE-like phosphatase/nucleotidase"/>
    <property type="match status" value="1"/>
</dbReference>
<sequence>MRVLLCNDDGIEAPGLWYAYDGLRDFDREVVAPMTDQSGSSHSTSCLSAPFGVWGRQINDTEAMVVDGTPSDAVKFKLYHSRKPFDAMVSGINAGENAGLSQYYSGTVAAAREAAMRGIPSVSISVWRNDPAHYRAAADFLRKWLPQWFGRPGDGRPPGPLLLNVNFPDGNPADIRGIRVARQSMAYFEDHFRRIDGDGPTAEYALVIGEKRQDRMGRESDDWALRHGYVTVVPLSVDTTCMTGAAWLRTIHDGGDGPA</sequence>
<dbReference type="SUPFAM" id="SSF64167">
    <property type="entry name" value="SurE-like"/>
    <property type="match status" value="1"/>
</dbReference>
<feature type="binding site" evidence="5">
    <location>
        <position position="93"/>
    </location>
    <ligand>
        <name>a divalent metal cation</name>
        <dbReference type="ChEBI" id="CHEBI:60240"/>
    </ligand>
</feature>
<comment type="cofactor">
    <cofactor evidence="5">
        <name>a divalent metal cation</name>
        <dbReference type="ChEBI" id="CHEBI:60240"/>
    </cofactor>
    <text evidence="5">Binds 1 divalent metal cation per subunit.</text>
</comment>
<comment type="similarity">
    <text evidence="2 5">Belongs to the SurE nucleotidase family.</text>
</comment>
<comment type="caution">
    <text evidence="7">The sequence shown here is derived from an EMBL/GenBank/DDBJ whole genome shotgun (WGS) entry which is preliminary data.</text>
</comment>
<dbReference type="AlphaFoldDB" id="A0A2N3PVA6"/>
<dbReference type="GO" id="GO:0008253">
    <property type="term" value="F:5'-nucleotidase activity"/>
    <property type="evidence" value="ECO:0007669"/>
    <property type="project" value="UniProtKB-UniRule"/>
</dbReference>
<reference evidence="8" key="1">
    <citation type="submission" date="2017-12" db="EMBL/GenBank/DDBJ databases">
        <title>Draft genome sequence of Telmatospirillum siberiense 26-4b1T, an acidotolerant peatland alphaproteobacterium potentially involved in sulfur cycling.</title>
        <authorList>
            <person name="Hausmann B."/>
            <person name="Pjevac P."/>
            <person name="Schreck K."/>
            <person name="Herbold C.W."/>
            <person name="Daims H."/>
            <person name="Wagner M."/>
            <person name="Pester M."/>
            <person name="Loy A."/>
        </authorList>
    </citation>
    <scope>NUCLEOTIDE SEQUENCE [LARGE SCALE GENOMIC DNA]</scope>
    <source>
        <strain evidence="8">26-4b1</strain>
    </source>
</reference>
<name>A0A2N3PVA6_9PROT</name>
<evidence type="ECO:0000313" key="8">
    <source>
        <dbReference type="Proteomes" id="UP000233293"/>
    </source>
</evidence>
<dbReference type="HAMAP" id="MF_00060">
    <property type="entry name" value="SurE"/>
    <property type="match status" value="1"/>
</dbReference>
<dbReference type="GO" id="GO:0000166">
    <property type="term" value="F:nucleotide binding"/>
    <property type="evidence" value="ECO:0007669"/>
    <property type="project" value="UniProtKB-KW"/>
</dbReference>
<keyword evidence="5" id="KW-0547">Nucleotide-binding</keyword>
<keyword evidence="5" id="KW-0963">Cytoplasm</keyword>
<proteinExistence type="inferred from homology"/>
<evidence type="ECO:0000313" key="7">
    <source>
        <dbReference type="EMBL" id="PKU24334.1"/>
    </source>
</evidence>
<evidence type="ECO:0000256" key="4">
    <source>
        <dbReference type="ARBA" id="ARBA00022801"/>
    </source>
</evidence>
<evidence type="ECO:0000259" key="6">
    <source>
        <dbReference type="Pfam" id="PF01975"/>
    </source>
</evidence>
<dbReference type="NCBIfam" id="TIGR00087">
    <property type="entry name" value="surE"/>
    <property type="match status" value="1"/>
</dbReference>
<accession>A0A2N3PVA6</accession>
<dbReference type="PANTHER" id="PTHR30457">
    <property type="entry name" value="5'-NUCLEOTIDASE SURE"/>
    <property type="match status" value="1"/>
</dbReference>
<evidence type="ECO:0000256" key="3">
    <source>
        <dbReference type="ARBA" id="ARBA00022723"/>
    </source>
</evidence>